<dbReference type="AlphaFoldDB" id="A0A5R8WJR3"/>
<proteinExistence type="predicted"/>
<sequence length="213" mass="22811">MRAVLYLPGQAPCSLDPEGFSLKFNSDTTPIVAQALGCRTAQVEFLDTDQRTFSAWCVADEGGQPSVEPAVEAMQVLRRISPMPECYRTLAELGAEVDEDEDDERPPLCGPVLIVFASRFACANCGEQWEKHPATVVACPDCKEKAGAVCRRPSGHEVPGGDVHVSREQAAVDAGLLPRCPVVVHDTPAVPLRPAAAATPPRYTQGDLFRAAA</sequence>
<evidence type="ECO:0000313" key="2">
    <source>
        <dbReference type="Proteomes" id="UP000305517"/>
    </source>
</evidence>
<reference evidence="1 2" key="1">
    <citation type="submission" date="2019-05" db="EMBL/GenBank/DDBJ databases">
        <title>Hymenobacter edaphi sp. nov., isolated from abandoned arsenic-contaminated farmland soil.</title>
        <authorList>
            <person name="Nie L."/>
        </authorList>
    </citation>
    <scope>NUCLEOTIDE SEQUENCE [LARGE SCALE GENOMIC DNA]</scope>
    <source>
        <strain evidence="1 2">1-3-3-8</strain>
    </source>
</reference>
<organism evidence="1 2">
    <name type="scientific">Hymenobacter jeollabukensis</name>
    <dbReference type="NCBI Taxonomy" id="2025313"/>
    <lineage>
        <taxon>Bacteria</taxon>
        <taxon>Pseudomonadati</taxon>
        <taxon>Bacteroidota</taxon>
        <taxon>Cytophagia</taxon>
        <taxon>Cytophagales</taxon>
        <taxon>Hymenobacteraceae</taxon>
        <taxon>Hymenobacter</taxon>
    </lineage>
</organism>
<evidence type="ECO:0000313" key="1">
    <source>
        <dbReference type="EMBL" id="TLM88712.1"/>
    </source>
</evidence>
<dbReference type="RefSeq" id="WP_138081545.1">
    <property type="nucleotide sequence ID" value="NZ_VAJM01000016.1"/>
</dbReference>
<comment type="caution">
    <text evidence="1">The sequence shown here is derived from an EMBL/GenBank/DDBJ whole genome shotgun (WGS) entry which is preliminary data.</text>
</comment>
<dbReference type="Proteomes" id="UP000305517">
    <property type="component" value="Unassembled WGS sequence"/>
</dbReference>
<protein>
    <submittedName>
        <fullName evidence="1">Uncharacterized protein</fullName>
    </submittedName>
</protein>
<name>A0A5R8WJR3_9BACT</name>
<dbReference type="EMBL" id="VAJM01000016">
    <property type="protein sequence ID" value="TLM88712.1"/>
    <property type="molecule type" value="Genomic_DNA"/>
</dbReference>
<accession>A0A5R8WJR3</accession>
<gene>
    <name evidence="1" type="ORF">FDY95_23030</name>
</gene>
<keyword evidence="2" id="KW-1185">Reference proteome</keyword>
<dbReference type="OrthoDB" id="7856071at2"/>